<feature type="chain" id="PRO_5012308724" evidence="1">
    <location>
        <begin position="29"/>
        <end position="285"/>
    </location>
</feature>
<keyword evidence="1" id="KW-0732">Signal</keyword>
<name>A0A239GVC9_9BACT</name>
<evidence type="ECO:0000256" key="1">
    <source>
        <dbReference type="SAM" id="SignalP"/>
    </source>
</evidence>
<dbReference type="OrthoDB" id="126407at2"/>
<sequence>MQRFTKQVNTGPRWWSALLMLCSVAAMAQLPSGAPQGSGVIGGVPPAKPAAVEPAPPVASRKNLWAFPGTLDAPPMVAAMAHEETEEPAKPGHESMKVHGHWVVDIRNPDGTLAEHRAFENSVQYDGQNYLVGLLSGYASAGGYEIYFSNAAANATNAVCPSGTYPYCTIVQSTTAAPGAFGCTVYTCFSGLTVTPNFGAGPTLVLQGSMTAPKSGSIGAIGTAFNGCNSSATSGFPLTVSTVAPATCQTSTAGVLGGTMTYTNPTPISVTAGQLIQITVTISFS</sequence>
<gene>
    <name evidence="2" type="ORF">SAMN05421770_10276</name>
</gene>
<dbReference type="AlphaFoldDB" id="A0A239GVC9"/>
<evidence type="ECO:0000313" key="3">
    <source>
        <dbReference type="Proteomes" id="UP000198356"/>
    </source>
</evidence>
<evidence type="ECO:0000313" key="2">
    <source>
        <dbReference type="EMBL" id="SNS72473.1"/>
    </source>
</evidence>
<dbReference type="Proteomes" id="UP000198356">
    <property type="component" value="Unassembled WGS sequence"/>
</dbReference>
<protein>
    <submittedName>
        <fullName evidence="2">Uncharacterized protein</fullName>
    </submittedName>
</protein>
<feature type="signal peptide" evidence="1">
    <location>
        <begin position="1"/>
        <end position="28"/>
    </location>
</feature>
<dbReference type="RefSeq" id="WP_142988249.1">
    <property type="nucleotide sequence ID" value="NZ_FZOU01000002.1"/>
</dbReference>
<dbReference type="EMBL" id="FZOU01000002">
    <property type="protein sequence ID" value="SNS72473.1"/>
    <property type="molecule type" value="Genomic_DNA"/>
</dbReference>
<organism evidence="2 3">
    <name type="scientific">Granulicella rosea</name>
    <dbReference type="NCBI Taxonomy" id="474952"/>
    <lineage>
        <taxon>Bacteria</taxon>
        <taxon>Pseudomonadati</taxon>
        <taxon>Acidobacteriota</taxon>
        <taxon>Terriglobia</taxon>
        <taxon>Terriglobales</taxon>
        <taxon>Acidobacteriaceae</taxon>
        <taxon>Granulicella</taxon>
    </lineage>
</organism>
<accession>A0A239GVC9</accession>
<proteinExistence type="predicted"/>
<keyword evidence="3" id="KW-1185">Reference proteome</keyword>
<reference evidence="2 3" key="1">
    <citation type="submission" date="2017-06" db="EMBL/GenBank/DDBJ databases">
        <authorList>
            <person name="Kim H.J."/>
            <person name="Triplett B.A."/>
        </authorList>
    </citation>
    <scope>NUCLEOTIDE SEQUENCE [LARGE SCALE GENOMIC DNA]</scope>
    <source>
        <strain evidence="2 3">DSM 18704</strain>
    </source>
</reference>